<dbReference type="AlphaFoldDB" id="M7PJI6"/>
<sequence>MESLRELVISYIELEEKEYEIMNKAKNTFFSDILDLNDIIKCSFMDKIKNIQNQSNELRNEKKSLVNYIFYLYYKVEKVLFSIDTIKKELILDDLVEDINKLEMQLNYVKKTLNDIKEMDQ</sequence>
<dbReference type="HOGENOM" id="CLU_2039022_0_0_1"/>
<evidence type="ECO:0000313" key="2">
    <source>
        <dbReference type="EMBL" id="EMR10624.1"/>
    </source>
</evidence>
<organism evidence="2 3">
    <name type="scientific">Pneumocystis murina (strain B123)</name>
    <name type="common">Mouse pneumocystis pneumonia agent</name>
    <name type="synonym">Pneumocystis carinii f. sp. muris</name>
    <dbReference type="NCBI Taxonomy" id="1069680"/>
    <lineage>
        <taxon>Eukaryota</taxon>
        <taxon>Fungi</taxon>
        <taxon>Dikarya</taxon>
        <taxon>Ascomycota</taxon>
        <taxon>Taphrinomycotina</taxon>
        <taxon>Pneumocystomycetes</taxon>
        <taxon>Pneumocystaceae</taxon>
        <taxon>Pneumocystis</taxon>
    </lineage>
</organism>
<name>M7PJI6_PNEMU</name>
<protein>
    <submittedName>
        <fullName evidence="2">Uncharacterized protein</fullName>
    </submittedName>
</protein>
<reference evidence="3" key="1">
    <citation type="journal article" date="2016" name="Nat. Commun.">
        <title>Genome analysis of three Pneumocystis species reveals adaptation mechanisms to life exclusively in mammalian hosts.</title>
        <authorList>
            <person name="Ma L."/>
            <person name="Chen Z."/>
            <person name="Huang D.W."/>
            <person name="Kutty G."/>
            <person name="Ishihara M."/>
            <person name="Wang H."/>
            <person name="Abouelleil A."/>
            <person name="Bishop L."/>
            <person name="Davey E."/>
            <person name="Deng R."/>
            <person name="Deng X."/>
            <person name="Fan L."/>
            <person name="Fantoni G."/>
            <person name="Fitzgerald M."/>
            <person name="Gogineni E."/>
            <person name="Goldberg J.M."/>
            <person name="Handley G."/>
            <person name="Hu X."/>
            <person name="Huber C."/>
            <person name="Jiao X."/>
            <person name="Jones K."/>
            <person name="Levin J.Z."/>
            <person name="Liu Y."/>
            <person name="Macdonald P."/>
            <person name="Melnikov A."/>
            <person name="Raley C."/>
            <person name="Sassi M."/>
            <person name="Sherman B.T."/>
            <person name="Song X."/>
            <person name="Sykes S."/>
            <person name="Tran B."/>
            <person name="Walsh L."/>
            <person name="Xia Y."/>
            <person name="Yang J."/>
            <person name="Young S."/>
            <person name="Zeng Q."/>
            <person name="Zheng X."/>
            <person name="Stephens R."/>
            <person name="Nusbaum C."/>
            <person name="Birren B.W."/>
            <person name="Azadi P."/>
            <person name="Lempicki R.A."/>
            <person name="Cuomo C.A."/>
            <person name="Kovacs J.A."/>
        </authorList>
    </citation>
    <scope>NUCLEOTIDE SEQUENCE [LARGE SCALE GENOMIC DNA]</scope>
    <source>
        <strain evidence="3">B123</strain>
    </source>
</reference>
<dbReference type="RefSeq" id="XP_007873253.1">
    <property type="nucleotide sequence ID" value="XM_007875062.1"/>
</dbReference>
<evidence type="ECO:0000313" key="3">
    <source>
        <dbReference type="Proteomes" id="UP000011958"/>
    </source>
</evidence>
<dbReference type="Proteomes" id="UP000011958">
    <property type="component" value="Unassembled WGS sequence"/>
</dbReference>
<keyword evidence="1" id="KW-0175">Coiled coil</keyword>
<proteinExistence type="predicted"/>
<dbReference type="EMBL" id="AFWA02000006">
    <property type="protein sequence ID" value="EMR10624.1"/>
    <property type="molecule type" value="Genomic_DNA"/>
</dbReference>
<dbReference type="GeneID" id="19895024"/>
<gene>
    <name evidence="2" type="ORF">PNEG_01327</name>
</gene>
<evidence type="ECO:0000256" key="1">
    <source>
        <dbReference type="SAM" id="Coils"/>
    </source>
</evidence>
<comment type="caution">
    <text evidence="2">The sequence shown here is derived from an EMBL/GenBank/DDBJ whole genome shotgun (WGS) entry which is preliminary data.</text>
</comment>
<feature type="coiled-coil region" evidence="1">
    <location>
        <begin position="92"/>
        <end position="119"/>
    </location>
</feature>
<dbReference type="OrthoDB" id="10353224at2759"/>
<dbReference type="VEuPathDB" id="FungiDB:PNEG_01327"/>
<keyword evidence="3" id="KW-1185">Reference proteome</keyword>
<accession>M7PJI6</accession>